<sequence length="275" mass="31633">MEYNAYNENNVRVTVSDEQLNEAFRQHGEELPIEIVIAMGASHNKMFIPRLYEALFHRTQRIRIKAMHSLLSINNIESVSILREKEKMISEDDFNASISEKAILQSVIIRLEHGPSGAEEAFFKGDIHPSVKLNLLYNYSSNMVLTLEDVRFIINALEAYVHKSEAWIQKMKKNDYEDVIIKGLEALWSASEESSLLSLLNTEFNEKLVEIGSQILKIKIDSYAKEVIAIFAKALPPKYAYSMLEPIMNGRVKGDIRTELERSLLILRQKEKEEE</sequence>
<reference evidence="1 2" key="1">
    <citation type="submission" date="2015-03" db="EMBL/GenBank/DDBJ databases">
        <authorList>
            <person name="Abdul Halim M."/>
        </authorList>
    </citation>
    <scope>NUCLEOTIDE SEQUENCE [LARGE SCALE GENOMIC DNA]</scope>
    <source>
        <strain evidence="1 2">ATCC 35681</strain>
    </source>
</reference>
<dbReference type="EMBL" id="CP011114">
    <property type="protein sequence ID" value="AKG37427.1"/>
    <property type="molecule type" value="Genomic_DNA"/>
</dbReference>
<dbReference type="Proteomes" id="UP000034189">
    <property type="component" value="Chromosome"/>
</dbReference>
<gene>
    <name evidence="1" type="ORF">VK70_25580</name>
</gene>
<dbReference type="HOGENOM" id="CLU_1011362_0_0_9"/>
<proteinExistence type="predicted"/>
<dbReference type="AlphaFoldDB" id="A0A0F7FEN9"/>
<evidence type="ECO:0000313" key="1">
    <source>
        <dbReference type="EMBL" id="AKG37427.1"/>
    </source>
</evidence>
<protein>
    <submittedName>
        <fullName evidence="1">Uncharacterized protein</fullName>
    </submittedName>
</protein>
<evidence type="ECO:0000313" key="2">
    <source>
        <dbReference type="Proteomes" id="UP000034189"/>
    </source>
</evidence>
<reference evidence="1 2" key="2">
    <citation type="journal article" date="2016" name="Genome Announc.">
        <title>Genome Sequence of a Gram-Positive Diazotroph, Paenibacillus durus Type Strain ATCC 35681.</title>
        <authorList>
            <person name="Halim M.A."/>
            <person name="Rahman A.Y."/>
            <person name="Sim K.S."/>
            <person name="Yam H.C."/>
            <person name="Rahim A.A."/>
            <person name="Ghazali A.H."/>
            <person name="Najimudin N."/>
        </authorList>
    </citation>
    <scope>NUCLEOTIDE SEQUENCE [LARGE SCALE GENOMIC DNA]</scope>
    <source>
        <strain evidence="1 2">ATCC 35681</strain>
    </source>
</reference>
<accession>A0A0F7FEN9</accession>
<organism evidence="1 2">
    <name type="scientific">Paenibacillus durus ATCC 35681</name>
    <dbReference type="NCBI Taxonomy" id="1333534"/>
    <lineage>
        <taxon>Bacteria</taxon>
        <taxon>Bacillati</taxon>
        <taxon>Bacillota</taxon>
        <taxon>Bacilli</taxon>
        <taxon>Bacillales</taxon>
        <taxon>Paenibacillaceae</taxon>
        <taxon>Paenibacillus</taxon>
    </lineage>
</organism>
<name>A0A0F7FEN9_PAEDU</name>
<dbReference type="PATRIC" id="fig|1333534.5.peg.5589"/>